<evidence type="ECO:0000259" key="12">
    <source>
        <dbReference type="PROSITE" id="PS50929"/>
    </source>
</evidence>
<dbReference type="Gene3D" id="1.20.1560.10">
    <property type="entry name" value="ABC transporter type 1, transmembrane domain"/>
    <property type="match status" value="2"/>
</dbReference>
<reference evidence="13" key="1">
    <citation type="submission" date="2016-12" db="EMBL/GenBank/DDBJ databases">
        <title>The genomes of Aspergillus section Nigri reveals drivers in fungal speciation.</title>
        <authorList>
            <consortium name="DOE Joint Genome Institute"/>
            <person name="Vesth T.C."/>
            <person name="Nybo J."/>
            <person name="Theobald S."/>
            <person name="Brandl J."/>
            <person name="Frisvad J.C."/>
            <person name="Nielsen K.F."/>
            <person name="Lyhne E.K."/>
            <person name="Kogle M.E."/>
            <person name="Kuo A."/>
            <person name="Riley R."/>
            <person name="Clum A."/>
            <person name="Nolan M."/>
            <person name="Lipzen A."/>
            <person name="Salamov A."/>
            <person name="Henrissat B."/>
            <person name="Wiebenga A."/>
            <person name="De vries R.P."/>
            <person name="Grigoriev I.V."/>
            <person name="Mortensen U.H."/>
            <person name="Andersen M.R."/>
            <person name="Baker S.E."/>
        </authorList>
    </citation>
    <scope>NUCLEOTIDE SEQUENCE</scope>
    <source>
        <strain evidence="13">IBT 28561</strain>
    </source>
</reference>
<evidence type="ECO:0000256" key="2">
    <source>
        <dbReference type="ARBA" id="ARBA00009726"/>
    </source>
</evidence>
<dbReference type="SUPFAM" id="SSF52540">
    <property type="entry name" value="P-loop containing nucleoside triphosphate hydrolases"/>
    <property type="match status" value="2"/>
</dbReference>
<keyword evidence="8 10" id="KW-1133">Transmembrane helix</keyword>
<evidence type="ECO:0000313" key="13">
    <source>
        <dbReference type="EMBL" id="PKY00494.1"/>
    </source>
</evidence>
<feature type="transmembrane region" description="Helical" evidence="10">
    <location>
        <begin position="319"/>
        <end position="342"/>
    </location>
</feature>
<dbReference type="CDD" id="cd03244">
    <property type="entry name" value="ABCC_MRP_domain2"/>
    <property type="match status" value="1"/>
</dbReference>
<accession>A0A2I1CS96</accession>
<evidence type="ECO:0000313" key="14">
    <source>
        <dbReference type="Proteomes" id="UP000234254"/>
    </source>
</evidence>
<comment type="caution">
    <text evidence="13">The sequence shown here is derived from an EMBL/GenBank/DDBJ whole genome shotgun (WGS) entry which is preliminary data.</text>
</comment>
<evidence type="ECO:0000256" key="7">
    <source>
        <dbReference type="ARBA" id="ARBA00022840"/>
    </source>
</evidence>
<dbReference type="GO" id="GO:0016887">
    <property type="term" value="F:ATP hydrolysis activity"/>
    <property type="evidence" value="ECO:0007669"/>
    <property type="project" value="InterPro"/>
</dbReference>
<dbReference type="CDD" id="cd18604">
    <property type="entry name" value="ABC_6TM_VMR1_D2_like"/>
    <property type="match status" value="1"/>
</dbReference>
<gene>
    <name evidence="13" type="ORF">P168DRAFT_299889</name>
</gene>
<feature type="domain" description="ABC transmembrane type-1" evidence="12">
    <location>
        <begin position="900"/>
        <end position="1179"/>
    </location>
</feature>
<dbReference type="CDD" id="cd03250">
    <property type="entry name" value="ABCC_MRP_domain1"/>
    <property type="match status" value="1"/>
</dbReference>
<feature type="domain" description="ABC transporter" evidence="11">
    <location>
        <begin position="1213"/>
        <end position="1476"/>
    </location>
</feature>
<dbReference type="VEuPathDB" id="FungiDB:P168DRAFT_299889"/>
<dbReference type="InterPro" id="IPR003593">
    <property type="entry name" value="AAA+_ATPase"/>
</dbReference>
<name>A0A2I1CS96_ASPC2</name>
<feature type="domain" description="ABC transmembrane type-1" evidence="12">
    <location>
        <begin position="379"/>
        <end position="564"/>
    </location>
</feature>
<dbReference type="RefSeq" id="XP_024689088.1">
    <property type="nucleotide sequence ID" value="XM_024838371.1"/>
</dbReference>
<dbReference type="Gene3D" id="3.40.50.300">
    <property type="entry name" value="P-loop containing nucleotide triphosphate hydrolases"/>
    <property type="match status" value="2"/>
</dbReference>
<dbReference type="SMART" id="SM00382">
    <property type="entry name" value="AAA"/>
    <property type="match status" value="2"/>
</dbReference>
<evidence type="ECO:0000259" key="11">
    <source>
        <dbReference type="PROSITE" id="PS50893"/>
    </source>
</evidence>
<dbReference type="InterPro" id="IPR011527">
    <property type="entry name" value="ABC1_TM_dom"/>
</dbReference>
<protein>
    <submittedName>
        <fullName evidence="13">ABC bile acid transporter</fullName>
    </submittedName>
</protein>
<keyword evidence="9 10" id="KW-0472">Membrane</keyword>
<comment type="similarity">
    <text evidence="2">Belongs to the ABC transporter superfamily. ABCC family. Conjugate transporter (TC 3.A.1.208) subfamily.</text>
</comment>
<dbReference type="Pfam" id="PF00005">
    <property type="entry name" value="ABC_tran"/>
    <property type="match status" value="2"/>
</dbReference>
<keyword evidence="7" id="KW-0067">ATP-binding</keyword>
<dbReference type="InterPro" id="IPR050173">
    <property type="entry name" value="ABC_transporter_C-like"/>
</dbReference>
<feature type="transmembrane region" description="Helical" evidence="10">
    <location>
        <begin position="939"/>
        <end position="961"/>
    </location>
</feature>
<dbReference type="FunFam" id="3.40.50.300:FF:001354">
    <property type="entry name" value="ATP-binding cassette (ABC) transporter, putative"/>
    <property type="match status" value="1"/>
</dbReference>
<dbReference type="PROSITE" id="PS00211">
    <property type="entry name" value="ABC_TRANSPORTER_1"/>
    <property type="match status" value="1"/>
</dbReference>
<dbReference type="SUPFAM" id="SSF90123">
    <property type="entry name" value="ABC transporter transmembrane region"/>
    <property type="match status" value="2"/>
</dbReference>
<dbReference type="GO" id="GO:0005737">
    <property type="term" value="C:cytoplasm"/>
    <property type="evidence" value="ECO:0007669"/>
    <property type="project" value="UniProtKB-ARBA"/>
</dbReference>
<dbReference type="PROSITE" id="PS50893">
    <property type="entry name" value="ABC_TRANSPORTER_2"/>
    <property type="match status" value="2"/>
</dbReference>
<proteinExistence type="inferred from homology"/>
<keyword evidence="14" id="KW-1185">Reference proteome</keyword>
<dbReference type="InterPro" id="IPR003439">
    <property type="entry name" value="ABC_transporter-like_ATP-bd"/>
</dbReference>
<evidence type="ECO:0000256" key="3">
    <source>
        <dbReference type="ARBA" id="ARBA00022448"/>
    </source>
</evidence>
<sequence>MLDPTWIALAADSLAFLGALFLNFPICRKVAQQGLMTVSRTRRPKVKWYEDEDGEATKGSINESSHTMQVMGNMIWTTIGAGLAFVDLAFVSAELETSNNRDRQLRLAMWALHLVQSRVLQAETLYTVRFTLGVLGGASRLMTAFALSTDCYRRDASGHYSKARLLVVQFQIVVAIAGVCCNWAIPRRPDVFRQGQLVEREASTSLLNLITFTWAEPLLNITHRSKLLEFRDLPILRSEYSAQGLRDGIFTETRTKNSVACDESFVSALWKLSRKTLLRQALMGIVIIGLSYAPQAALFGLLRSLDLRQSTSQQESRPWAYVLMLCLPMMASAALEHVRYWIAYRSLMVRTQQHLMVALFDKSLCIGDASTTDPGVGKNLVNLMAVDVKRLADFLLNSSSIYGVPLRLFISAAILVKLVGWQSLLASVAVLLLLYPLNRYTVKGYSGAQRKMMGYRDQKMAALTEALHGIRQIKFSAWEAPWEEKINDLRDGELEAQWAVFRWDLILMSLYLLTPTVLSTVVLTVYSLTHGGLSPATAFTAISILGTMQTALTAMPGIISSAVDGVVSGKRVQQYLSMPERQPRVVPSQRVEFDDATVAWPGHGGGVGGILKNVNMSVPMHGLTLITGPTGSGKSLLLAAMLGECDILSGTVKAPTQREWNAESNKDDHWLLDSTVAYVSQSLWVEATTVKDNVLFGLPYNSQRYNQVMTACALEQDLQGFPDGDDTHLGPNGVNLSGGQKWRLSFARALYSRATVLLLDDIFSAVDVHTASHLYHHALTGPLSHARTRILVTHHVSLCTADADYIVHVDGGTVHYHGPVVSTTPSSTLPSTSFCKTRRVLFSSDTEVTNTSDTNATLTGGPKSGLARTFIEEEGREKGTVKLGVFRDYAQQSGTWGYWLLLVAAFLTYSALMLSRTWWLSLWSAADQGQVAQESVLTYYINVYILLSVLVCVVGSGRSYFALSGSVKASRSLFRRLLHRVLRTPLQWTDTVPVGRVLNRFSSDFNLVDSLLGDDVRAMLSHGMDILMAVASSLLVNPLLVFGMLILGAITVKYASRYLIASLEVRRLDSVARSPIYDHVGSCMAGLWTIRAFGKTHIYREQFREKLDRKARAQWHGWLLNQWLAFRMDMIGVIFTAVSTTCVVALGVDAALAGFAISFTMRLTQTISMGVRRYASLELDLNSVERILEYSHLDTEHDAGYAAPAHWPQDGALEVRNLTVRYAADMDPVLHGVSFQVARGQRVGIIGRTGAGKSSLALALLRVLEASEGSILIDGIDISMIRLADLRSRLAIIPQHPTIFGGTLRFNLDPLCEYGDAELLSALALVHWDTSAHGYGEEQLKKGEENLQTVADLLSQNRQEGGASILNSPVSDGGSNLSHGQRQLLCLVRTFVRKPRVLIMDEATSAVDKDTDTFIQHVLGLESSRNAMTLLVIAHRLSTVANFDRILVLGEGRVVEFGRPVDLMHRDNGVFRGMVEKDAGRETLTRAIFNNGDKM</sequence>
<evidence type="ECO:0000256" key="8">
    <source>
        <dbReference type="ARBA" id="ARBA00022989"/>
    </source>
</evidence>
<dbReference type="EMBL" id="MSFM01000014">
    <property type="protein sequence ID" value="PKY00494.1"/>
    <property type="molecule type" value="Genomic_DNA"/>
</dbReference>
<dbReference type="GO" id="GO:0005524">
    <property type="term" value="F:ATP binding"/>
    <property type="evidence" value="ECO:0007669"/>
    <property type="project" value="UniProtKB-KW"/>
</dbReference>
<dbReference type="Pfam" id="PF00664">
    <property type="entry name" value="ABC_membrane"/>
    <property type="match status" value="2"/>
</dbReference>
<dbReference type="InterPro" id="IPR017871">
    <property type="entry name" value="ABC_transporter-like_CS"/>
</dbReference>
<feature type="transmembrane region" description="Helical" evidence="10">
    <location>
        <begin position="394"/>
        <end position="415"/>
    </location>
</feature>
<dbReference type="GO" id="GO:0016020">
    <property type="term" value="C:membrane"/>
    <property type="evidence" value="ECO:0007669"/>
    <property type="project" value="UniProtKB-SubCell"/>
</dbReference>
<dbReference type="OrthoDB" id="6500128at2759"/>
<evidence type="ECO:0000256" key="4">
    <source>
        <dbReference type="ARBA" id="ARBA00022692"/>
    </source>
</evidence>
<keyword evidence="5" id="KW-0677">Repeat</keyword>
<feature type="transmembrane region" description="Helical" evidence="10">
    <location>
        <begin position="281"/>
        <end position="299"/>
    </location>
</feature>
<dbReference type="PANTHER" id="PTHR24223">
    <property type="entry name" value="ATP-BINDING CASSETTE SUB-FAMILY C"/>
    <property type="match status" value="1"/>
</dbReference>
<feature type="transmembrane region" description="Helical" evidence="10">
    <location>
        <begin position="1026"/>
        <end position="1056"/>
    </location>
</feature>
<keyword evidence="4 10" id="KW-0812">Transmembrane</keyword>
<organism evidence="13 14">
    <name type="scientific">Aspergillus campestris (strain IBT 28561)</name>
    <dbReference type="NCBI Taxonomy" id="1392248"/>
    <lineage>
        <taxon>Eukaryota</taxon>
        <taxon>Fungi</taxon>
        <taxon>Dikarya</taxon>
        <taxon>Ascomycota</taxon>
        <taxon>Pezizomycotina</taxon>
        <taxon>Eurotiomycetes</taxon>
        <taxon>Eurotiomycetidae</taxon>
        <taxon>Eurotiales</taxon>
        <taxon>Aspergillaceae</taxon>
        <taxon>Aspergillus</taxon>
        <taxon>Aspergillus subgen. Circumdati</taxon>
    </lineage>
</organism>
<dbReference type="GeneID" id="36545895"/>
<evidence type="ECO:0000256" key="1">
    <source>
        <dbReference type="ARBA" id="ARBA00004141"/>
    </source>
</evidence>
<feature type="transmembrane region" description="Helical" evidence="10">
    <location>
        <begin position="163"/>
        <end position="185"/>
    </location>
</feature>
<feature type="transmembrane region" description="Helical" evidence="10">
    <location>
        <begin position="421"/>
        <end position="442"/>
    </location>
</feature>
<dbReference type="PANTHER" id="PTHR24223:SF456">
    <property type="entry name" value="MULTIDRUG RESISTANCE-ASSOCIATED PROTEIN LETHAL(2)03659"/>
    <property type="match status" value="1"/>
</dbReference>
<keyword evidence="6" id="KW-0547">Nucleotide-binding</keyword>
<feature type="transmembrane region" description="Helical" evidence="10">
    <location>
        <begin position="505"/>
        <end position="526"/>
    </location>
</feature>
<dbReference type="CDD" id="cd18596">
    <property type="entry name" value="ABC_6TM_VMR1_D1_like"/>
    <property type="match status" value="1"/>
</dbReference>
<feature type="transmembrane region" description="Helical" evidence="10">
    <location>
        <begin position="6"/>
        <end position="26"/>
    </location>
</feature>
<dbReference type="FunFam" id="1.20.1560.10:FF:000013">
    <property type="entry name" value="ABC transporter C family member 2"/>
    <property type="match status" value="1"/>
</dbReference>
<feature type="transmembrane region" description="Helical" evidence="10">
    <location>
        <begin position="896"/>
        <end position="919"/>
    </location>
</feature>
<dbReference type="PROSITE" id="PS50929">
    <property type="entry name" value="ABC_TM1F"/>
    <property type="match status" value="2"/>
</dbReference>
<dbReference type="Proteomes" id="UP000234254">
    <property type="component" value="Unassembled WGS sequence"/>
</dbReference>
<comment type="subcellular location">
    <subcellularLocation>
        <location evidence="1">Membrane</location>
        <topology evidence="1">Multi-pass membrane protein</topology>
    </subcellularLocation>
</comment>
<evidence type="ECO:0000256" key="5">
    <source>
        <dbReference type="ARBA" id="ARBA00022737"/>
    </source>
</evidence>
<dbReference type="InterPro" id="IPR036640">
    <property type="entry name" value="ABC1_TM_sf"/>
</dbReference>
<dbReference type="InterPro" id="IPR027417">
    <property type="entry name" value="P-loop_NTPase"/>
</dbReference>
<evidence type="ECO:0000256" key="10">
    <source>
        <dbReference type="SAM" id="Phobius"/>
    </source>
</evidence>
<feature type="domain" description="ABC transporter" evidence="11">
    <location>
        <begin position="591"/>
        <end position="836"/>
    </location>
</feature>
<evidence type="ECO:0000256" key="9">
    <source>
        <dbReference type="ARBA" id="ARBA00023136"/>
    </source>
</evidence>
<keyword evidence="3" id="KW-0813">Transport</keyword>
<dbReference type="GO" id="GO:0140359">
    <property type="term" value="F:ABC-type transporter activity"/>
    <property type="evidence" value="ECO:0007669"/>
    <property type="project" value="InterPro"/>
</dbReference>
<evidence type="ECO:0000256" key="6">
    <source>
        <dbReference type="ARBA" id="ARBA00022741"/>
    </source>
</evidence>